<keyword evidence="3" id="KW-1185">Reference proteome</keyword>
<dbReference type="RefSeq" id="WP_082793586.1">
    <property type="nucleotide sequence ID" value="NZ_CP010951.1"/>
</dbReference>
<dbReference type="AlphaFoldDB" id="A0A127JZV1"/>
<sequence>MKKTTLLFACLLFGVLPPLQAATPASAPASVADEYTRGEIRKIDLPAGKVTLKHEQIRSLGMDPMTMAFLMKDPTVLGRFQVGDKVRFRAIYQGGRYIVTDLEPVR</sequence>
<evidence type="ECO:0008006" key="4">
    <source>
        <dbReference type="Google" id="ProtNLM"/>
    </source>
</evidence>
<accession>A0A127JZV1</accession>
<dbReference type="Pfam" id="PF11604">
    <property type="entry name" value="CusF_Ec"/>
    <property type="match status" value="1"/>
</dbReference>
<dbReference type="InterPro" id="IPR042230">
    <property type="entry name" value="CusF_sf"/>
</dbReference>
<name>A0A127JZV1_9BURK</name>
<feature type="signal peptide" evidence="1">
    <location>
        <begin position="1"/>
        <end position="21"/>
    </location>
</feature>
<dbReference type="EMBL" id="CP010951">
    <property type="protein sequence ID" value="AMO25478.1"/>
    <property type="molecule type" value="Genomic_DNA"/>
</dbReference>
<evidence type="ECO:0000313" key="3">
    <source>
        <dbReference type="Proteomes" id="UP000070433"/>
    </source>
</evidence>
<reference evidence="2 3" key="1">
    <citation type="journal article" date="2014" name="Int. J. Syst. Evol. Microbiol.">
        <title>Ramlibacter solisilvae sp. nov., isolated from forest soil, and emended description of the genus Ramlibacter.</title>
        <authorList>
            <person name="Lee H.J."/>
            <person name="Lee S.H."/>
            <person name="Lee S.S."/>
            <person name="Lee J.S."/>
            <person name="Kim Y."/>
            <person name="Kim S.C."/>
            <person name="Jeon C.O."/>
        </authorList>
    </citation>
    <scope>NUCLEOTIDE SEQUENCE [LARGE SCALE GENOMIC DNA]</scope>
    <source>
        <strain evidence="2 3">5-10</strain>
    </source>
</reference>
<dbReference type="Proteomes" id="UP000070433">
    <property type="component" value="Chromosome"/>
</dbReference>
<organism evidence="2 3">
    <name type="scientific">Ramlibacter tataouinensis</name>
    <dbReference type="NCBI Taxonomy" id="94132"/>
    <lineage>
        <taxon>Bacteria</taxon>
        <taxon>Pseudomonadati</taxon>
        <taxon>Pseudomonadota</taxon>
        <taxon>Betaproteobacteria</taxon>
        <taxon>Burkholderiales</taxon>
        <taxon>Comamonadaceae</taxon>
        <taxon>Ramlibacter</taxon>
    </lineage>
</organism>
<evidence type="ECO:0000313" key="2">
    <source>
        <dbReference type="EMBL" id="AMO25478.1"/>
    </source>
</evidence>
<dbReference type="Gene3D" id="2.40.50.320">
    <property type="entry name" value="Copper binding periplasmic protein CusF"/>
    <property type="match status" value="1"/>
</dbReference>
<keyword evidence="1" id="KW-0732">Signal</keyword>
<protein>
    <recommendedName>
        <fullName evidence="4">RND transporter</fullName>
    </recommendedName>
</protein>
<dbReference type="OrthoDB" id="9180744at2"/>
<gene>
    <name evidence="2" type="ORF">UC35_15250</name>
</gene>
<evidence type="ECO:0000256" key="1">
    <source>
        <dbReference type="SAM" id="SignalP"/>
    </source>
</evidence>
<dbReference type="InterPro" id="IPR021647">
    <property type="entry name" value="CusF_Ec"/>
</dbReference>
<feature type="chain" id="PRO_5007449706" description="RND transporter" evidence="1">
    <location>
        <begin position="22"/>
        <end position="106"/>
    </location>
</feature>
<proteinExistence type="predicted"/>